<dbReference type="SUPFAM" id="SSF52540">
    <property type="entry name" value="P-loop containing nucleoside triphosphate hydrolases"/>
    <property type="match status" value="1"/>
</dbReference>
<dbReference type="AlphaFoldDB" id="A0A6S7BM47"/>
<dbReference type="GO" id="GO:0043531">
    <property type="term" value="F:ADP binding"/>
    <property type="evidence" value="ECO:0007669"/>
    <property type="project" value="InterPro"/>
</dbReference>
<dbReference type="GO" id="GO:0006355">
    <property type="term" value="P:regulation of DNA-templated transcription"/>
    <property type="evidence" value="ECO:0007669"/>
    <property type="project" value="InterPro"/>
</dbReference>
<dbReference type="Pfam" id="PF25872">
    <property type="entry name" value="HTH_77"/>
    <property type="match status" value="1"/>
</dbReference>
<dbReference type="InterPro" id="IPR027417">
    <property type="entry name" value="P-loop_NTPase"/>
</dbReference>
<dbReference type="SUPFAM" id="SSF46894">
    <property type="entry name" value="C-terminal effector domain of the bipartite response regulators"/>
    <property type="match status" value="1"/>
</dbReference>
<gene>
    <name evidence="5" type="ORF">LMG28614_06230</name>
</gene>
<dbReference type="SUPFAM" id="SSF48452">
    <property type="entry name" value="TPR-like"/>
    <property type="match status" value="1"/>
</dbReference>
<dbReference type="Pfam" id="PF00486">
    <property type="entry name" value="Trans_reg_C"/>
    <property type="match status" value="1"/>
</dbReference>
<dbReference type="GO" id="GO:0000160">
    <property type="term" value="P:phosphorelay signal transduction system"/>
    <property type="evidence" value="ECO:0007669"/>
    <property type="project" value="InterPro"/>
</dbReference>
<dbReference type="InterPro" id="IPR058852">
    <property type="entry name" value="HTH_77"/>
</dbReference>
<dbReference type="PROSITE" id="PS51755">
    <property type="entry name" value="OMPR_PHOB"/>
    <property type="match status" value="1"/>
</dbReference>
<dbReference type="InterPro" id="IPR011990">
    <property type="entry name" value="TPR-like_helical_dom_sf"/>
</dbReference>
<evidence type="ECO:0000313" key="6">
    <source>
        <dbReference type="Proteomes" id="UP000494365"/>
    </source>
</evidence>
<sequence>MTVTERPTNCGTSMIELGRFQIDLAMRTLRQSGAVVPLGSRAFDILAALVSAAGRLVTKDELLRIVWPETIVEENNIQVHLCALRKILGTDRDLIVTIPGRGYRLRQRPITIQAPAVDSRPIVRRRLPPRETRLTGRDAAVCQIRMLLQGGQVLTLVGAGGIGKTSLAMEVAHQVWDEFSEAVYIVELVTATTQGAILCEIAKACGLASLDAAVSIPQLAAALSGKRMLLVLDNAEHVIDAVAQIVDTLVAESEVLRVLVTSREPLRVMPETMYRVEPLDIPSSDSTDAEILQCSAVRLLLLRVNSTQRHVEAVSADVHLIGEICRRLDGIPLAIELAAARVAALGFAGVHRYLNDRFALLTGGYRTALPRHQTLRATFDWSFAILDPDTRSLFRRLAIFGGSFTFEAMCAVACDEEQSVANAISGITELVAKSLVNVEFHGPVRKYRLSESTRAYAMEKLLAEGELRIMTSRNAHYLARCFQAQTDGDPLGDTGNPTDLQQVLDDARAAFDWAFSPEGDVRVGVELASNLAGTLLDAGLIEECCTRAVQAVDALEALPARSVDAAVEMRVRGALASALPYVRGPIPKAAELWREVLAFAVASGDQAFYTQALWGLWNTKLSVGNINESMSLAKQFQQVAERNGTPWQKVLADQMIGISLHCHGRHTEAKQRLTSASQRFMRLPGDGRPDGRFAVNPVVFCNGTLARIAWLQGDPDAATALVDTLVDAIRPETIEPSLTHLLGAIVIPLALMSGDLRRGSRYIDLMRSQAALHGFAIWLDYCTCLAAYRDILDGRAEQALPVLEAGLDALKSHGFRRLVTPLIVTYAETLIEQGRVTEASNRLNEALDFCQSNGELFFLPEVWRALGVAAQAEAEKHAHTSHARRTKIAAASSCFSKALHLAREQDAKMWELRASMAMAHLLDAQGQTEEAVELLIPIAADLESAAGTSDVRKAHELLGRLSNRCGKSGARQRPADRETAPPAYSFTTE</sequence>
<evidence type="ECO:0000256" key="3">
    <source>
        <dbReference type="SAM" id="MobiDB-lite"/>
    </source>
</evidence>
<dbReference type="GO" id="GO:0003677">
    <property type="term" value="F:DNA binding"/>
    <property type="evidence" value="ECO:0007669"/>
    <property type="project" value="UniProtKB-UniRule"/>
</dbReference>
<dbReference type="InterPro" id="IPR001867">
    <property type="entry name" value="OmpR/PhoB-type_DNA-bd"/>
</dbReference>
<evidence type="ECO:0000313" key="5">
    <source>
        <dbReference type="EMBL" id="CAB3805595.1"/>
    </source>
</evidence>
<feature type="DNA-binding region" description="OmpR/PhoB-type" evidence="2">
    <location>
        <begin position="12"/>
        <end position="107"/>
    </location>
</feature>
<dbReference type="InterPro" id="IPR016032">
    <property type="entry name" value="Sig_transdc_resp-reg_C-effctor"/>
</dbReference>
<evidence type="ECO:0000259" key="4">
    <source>
        <dbReference type="PROSITE" id="PS51755"/>
    </source>
</evidence>
<dbReference type="PANTHER" id="PTHR47691">
    <property type="entry name" value="REGULATOR-RELATED"/>
    <property type="match status" value="1"/>
</dbReference>
<dbReference type="Proteomes" id="UP000494365">
    <property type="component" value="Unassembled WGS sequence"/>
</dbReference>
<dbReference type="Gene3D" id="1.10.10.10">
    <property type="entry name" value="Winged helix-like DNA-binding domain superfamily/Winged helix DNA-binding domain"/>
    <property type="match status" value="1"/>
</dbReference>
<proteinExistence type="predicted"/>
<dbReference type="Gene3D" id="1.25.40.10">
    <property type="entry name" value="Tetratricopeptide repeat domain"/>
    <property type="match status" value="1"/>
</dbReference>
<dbReference type="Gene3D" id="3.40.50.300">
    <property type="entry name" value="P-loop containing nucleotide triphosphate hydrolases"/>
    <property type="match status" value="1"/>
</dbReference>
<dbReference type="InterPro" id="IPR036388">
    <property type="entry name" value="WH-like_DNA-bd_sf"/>
</dbReference>
<dbReference type="InterPro" id="IPR002182">
    <property type="entry name" value="NB-ARC"/>
</dbReference>
<reference evidence="5 6" key="1">
    <citation type="submission" date="2020-04" db="EMBL/GenBank/DDBJ databases">
        <authorList>
            <person name="De Canck E."/>
        </authorList>
    </citation>
    <scope>NUCLEOTIDE SEQUENCE [LARGE SCALE GENOMIC DNA]</scope>
    <source>
        <strain evidence="5 6">LMG 28614</strain>
    </source>
</reference>
<evidence type="ECO:0000256" key="1">
    <source>
        <dbReference type="ARBA" id="ARBA00023125"/>
    </source>
</evidence>
<dbReference type="CDD" id="cd00383">
    <property type="entry name" value="trans_reg_C"/>
    <property type="match status" value="1"/>
</dbReference>
<keyword evidence="1 2" id="KW-0238">DNA-binding</keyword>
<dbReference type="PANTHER" id="PTHR47691:SF3">
    <property type="entry name" value="HTH-TYPE TRANSCRIPTIONAL REGULATOR RV0890C-RELATED"/>
    <property type="match status" value="1"/>
</dbReference>
<dbReference type="PRINTS" id="PR00364">
    <property type="entry name" value="DISEASERSIST"/>
</dbReference>
<keyword evidence="6" id="KW-1185">Reference proteome</keyword>
<dbReference type="RefSeq" id="WP_175153171.1">
    <property type="nucleotide sequence ID" value="NZ_CADIKK010000042.1"/>
</dbReference>
<dbReference type="Pfam" id="PF00931">
    <property type="entry name" value="NB-ARC"/>
    <property type="match status" value="1"/>
</dbReference>
<feature type="domain" description="OmpR/PhoB-type" evidence="4">
    <location>
        <begin position="12"/>
        <end position="107"/>
    </location>
</feature>
<accession>A0A6S7BM47</accession>
<feature type="region of interest" description="Disordered" evidence="3">
    <location>
        <begin position="964"/>
        <end position="989"/>
    </location>
</feature>
<protein>
    <recommendedName>
        <fullName evidence="4">OmpR/PhoB-type domain-containing protein</fullName>
    </recommendedName>
</protein>
<organism evidence="5 6">
    <name type="scientific">Paraburkholderia ultramafica</name>
    <dbReference type="NCBI Taxonomy" id="1544867"/>
    <lineage>
        <taxon>Bacteria</taxon>
        <taxon>Pseudomonadati</taxon>
        <taxon>Pseudomonadota</taxon>
        <taxon>Betaproteobacteria</taxon>
        <taxon>Burkholderiales</taxon>
        <taxon>Burkholderiaceae</taxon>
        <taxon>Paraburkholderia</taxon>
    </lineage>
</organism>
<name>A0A6S7BM47_9BURK</name>
<evidence type="ECO:0000256" key="2">
    <source>
        <dbReference type="PROSITE-ProRule" id="PRU01091"/>
    </source>
</evidence>
<dbReference type="SMART" id="SM00862">
    <property type="entry name" value="Trans_reg_C"/>
    <property type="match status" value="1"/>
</dbReference>
<dbReference type="EMBL" id="CADIKK010000042">
    <property type="protein sequence ID" value="CAB3805595.1"/>
    <property type="molecule type" value="Genomic_DNA"/>
</dbReference>